<protein>
    <submittedName>
        <fullName evidence="1">Cfr10I/Bse634I family restriction endonuclease</fullName>
        <ecNumber evidence="1">3.1.21.-</ecNumber>
    </submittedName>
</protein>
<keyword evidence="1" id="KW-0378">Hydrolase</keyword>
<dbReference type="RefSeq" id="WP_231460983.1">
    <property type="nucleotide sequence ID" value="NZ_JAJOHW010000013.1"/>
</dbReference>
<comment type="caution">
    <text evidence="1">The sequence shown here is derived from an EMBL/GenBank/DDBJ whole genome shotgun (WGS) entry which is preliminary data.</text>
</comment>
<keyword evidence="2" id="KW-1185">Reference proteome</keyword>
<dbReference type="EMBL" id="JBHSEK010000016">
    <property type="protein sequence ID" value="MFC4491747.1"/>
    <property type="molecule type" value="Genomic_DNA"/>
</dbReference>
<dbReference type="Pfam" id="PF07832">
    <property type="entry name" value="Bse634I"/>
    <property type="match status" value="1"/>
</dbReference>
<dbReference type="InterPro" id="IPR011335">
    <property type="entry name" value="Restrct_endonuc-II-like"/>
</dbReference>
<accession>A0ABV8ZX20</accession>
<dbReference type="SUPFAM" id="SSF52980">
    <property type="entry name" value="Restriction endonuclease-like"/>
    <property type="match status" value="1"/>
</dbReference>
<name>A0ABV8ZX20_9NEIS</name>
<organism evidence="1 2">
    <name type="scientific">Chromobacterium aquaticum</name>
    <dbReference type="NCBI Taxonomy" id="467180"/>
    <lineage>
        <taxon>Bacteria</taxon>
        <taxon>Pseudomonadati</taxon>
        <taxon>Pseudomonadota</taxon>
        <taxon>Betaproteobacteria</taxon>
        <taxon>Neisseriales</taxon>
        <taxon>Chromobacteriaceae</taxon>
        <taxon>Chromobacterium</taxon>
    </lineage>
</organism>
<keyword evidence="1" id="KW-0255">Endonuclease</keyword>
<dbReference type="GO" id="GO:0016787">
    <property type="term" value="F:hydrolase activity"/>
    <property type="evidence" value="ECO:0007669"/>
    <property type="project" value="UniProtKB-KW"/>
</dbReference>
<gene>
    <name evidence="1" type="ORF">ACFO0R_19220</name>
</gene>
<evidence type="ECO:0000313" key="2">
    <source>
        <dbReference type="Proteomes" id="UP001595999"/>
    </source>
</evidence>
<reference evidence="2" key="1">
    <citation type="journal article" date="2019" name="Int. J. Syst. Evol. Microbiol.">
        <title>The Global Catalogue of Microorganisms (GCM) 10K type strain sequencing project: providing services to taxonomists for standard genome sequencing and annotation.</title>
        <authorList>
            <consortium name="The Broad Institute Genomics Platform"/>
            <consortium name="The Broad Institute Genome Sequencing Center for Infectious Disease"/>
            <person name="Wu L."/>
            <person name="Ma J."/>
        </authorList>
    </citation>
    <scope>NUCLEOTIDE SEQUENCE [LARGE SCALE GENOMIC DNA]</scope>
    <source>
        <strain evidence="2">CGMCC 4.7608</strain>
    </source>
</reference>
<dbReference type="Proteomes" id="UP001595999">
    <property type="component" value="Unassembled WGS sequence"/>
</dbReference>
<keyword evidence="1" id="KW-0540">Nuclease</keyword>
<dbReference type="InterPro" id="IPR012415">
    <property type="entry name" value="Restrct_endonuc_II_Cfr10I"/>
</dbReference>
<sequence>MNRVKGRNTLFRFRQQAAMNCTFDAFMPGTDSDPDPTRTYETYLNTFRSNAEEAGRLLFGAAFNVQSSAIAKVEGDVFELLEAGAFWNAAAAWNRFMDSGQWSSSAYVCPEGAVATPTRKVAIVKLPRGYDATRLFKPEVRGSIQAFDHALHLRGMELGLSSPDIVGVRLPYPLPNAMKCFLDGVDSLNEQNLVFLEGAHRLLEDMIDGAGFLFAIAVKRTTRSDRLYQPLFEANILKYLIEFVLKGAAFRFYAHLNSFDGADVEGHYRAASLISLIRGGTPTKAVDSLYLALRPRDSAQSILNDLPLFPV</sequence>
<dbReference type="EC" id="3.1.21.-" evidence="1"/>
<dbReference type="Gene3D" id="3.40.91.10">
    <property type="match status" value="1"/>
</dbReference>
<dbReference type="GO" id="GO:0004519">
    <property type="term" value="F:endonuclease activity"/>
    <property type="evidence" value="ECO:0007669"/>
    <property type="project" value="UniProtKB-KW"/>
</dbReference>
<evidence type="ECO:0000313" key="1">
    <source>
        <dbReference type="EMBL" id="MFC4491747.1"/>
    </source>
</evidence>
<proteinExistence type="predicted"/>